<evidence type="ECO:0000313" key="2">
    <source>
        <dbReference type="EMBL" id="TGZ83577.1"/>
    </source>
</evidence>
<accession>A0A4S2N399</accession>
<dbReference type="InParanoid" id="A0A4S2N399"/>
<gene>
    <name evidence="2" type="ORF">EX30DRAFT_338203</name>
</gene>
<organism evidence="2 3">
    <name type="scientific">Ascodesmis nigricans</name>
    <dbReference type="NCBI Taxonomy" id="341454"/>
    <lineage>
        <taxon>Eukaryota</taxon>
        <taxon>Fungi</taxon>
        <taxon>Dikarya</taxon>
        <taxon>Ascomycota</taxon>
        <taxon>Pezizomycotina</taxon>
        <taxon>Pezizomycetes</taxon>
        <taxon>Pezizales</taxon>
        <taxon>Ascodesmidaceae</taxon>
        <taxon>Ascodesmis</taxon>
    </lineage>
</organism>
<sequence>MPRAGWVKPQALVSTKRNSCYRRQKRQEDRVKKTLEYQKQAICDKYRIRFHRYQKRNGYDPDEEVRNLAERDCELRMLEESHSRKLSDTPSVTEVDVETASIDQPSSNEVSSVGAVKRQKRPQDRLGRFVSAKKLVEGKDPDFEDRQDQKTSIGSQNMHTTSLFLGLPTPTPVRPLPSEGRMVPMIPQKPDTNLFGWGAMPTMGPNIEVFQSPPVGPPNPPNPSVPNPNEPLQPWLQDYIDNFTGDSVPDWNFNPGPATQNSDGIVYWNHDGAANVVPTEGKPEAYYDDELPPMDLDDIRFRDILLQAIAALDGRDNYVNQTDADGNLVSYSVEDLSIGHDVHICRTEEEK</sequence>
<feature type="compositionally biased region" description="Polar residues" evidence="1">
    <location>
        <begin position="101"/>
        <end position="111"/>
    </location>
</feature>
<reference evidence="2 3" key="1">
    <citation type="submission" date="2019-04" db="EMBL/GenBank/DDBJ databases">
        <title>Comparative genomics and transcriptomics to analyze fruiting body development in filamentous ascomycetes.</title>
        <authorList>
            <consortium name="DOE Joint Genome Institute"/>
            <person name="Lutkenhaus R."/>
            <person name="Traeger S."/>
            <person name="Breuer J."/>
            <person name="Kuo A."/>
            <person name="Lipzen A."/>
            <person name="Pangilinan J."/>
            <person name="Dilworth D."/>
            <person name="Sandor L."/>
            <person name="Poggeler S."/>
            <person name="Barry K."/>
            <person name="Grigoriev I.V."/>
            <person name="Nowrousian M."/>
        </authorList>
    </citation>
    <scope>NUCLEOTIDE SEQUENCE [LARGE SCALE GENOMIC DNA]</scope>
    <source>
        <strain evidence="2 3">CBS 389.68</strain>
    </source>
</reference>
<protein>
    <submittedName>
        <fullName evidence="2">Uncharacterized protein</fullName>
    </submittedName>
</protein>
<name>A0A4S2N399_9PEZI</name>
<feature type="region of interest" description="Disordered" evidence="1">
    <location>
        <begin position="97"/>
        <end position="123"/>
    </location>
</feature>
<dbReference type="AlphaFoldDB" id="A0A4S2N399"/>
<evidence type="ECO:0000256" key="1">
    <source>
        <dbReference type="SAM" id="MobiDB-lite"/>
    </source>
</evidence>
<dbReference type="EMBL" id="ML220113">
    <property type="protein sequence ID" value="TGZ83577.1"/>
    <property type="molecule type" value="Genomic_DNA"/>
</dbReference>
<dbReference type="Proteomes" id="UP000298138">
    <property type="component" value="Unassembled WGS sequence"/>
</dbReference>
<evidence type="ECO:0000313" key="3">
    <source>
        <dbReference type="Proteomes" id="UP000298138"/>
    </source>
</evidence>
<keyword evidence="3" id="KW-1185">Reference proteome</keyword>
<proteinExistence type="predicted"/>